<accession>A0A0F4LLW7</accession>
<dbReference type="STRING" id="1218493.JF76_00630"/>
<evidence type="ECO:0000256" key="8">
    <source>
        <dbReference type="PIRNR" id="PIRNR006351"/>
    </source>
</evidence>
<dbReference type="GO" id="GO:0005886">
    <property type="term" value="C:plasma membrane"/>
    <property type="evidence" value="ECO:0007669"/>
    <property type="project" value="UniProtKB-SubCell"/>
</dbReference>
<feature type="transmembrane region" description="Helical" evidence="9">
    <location>
        <begin position="325"/>
        <end position="345"/>
    </location>
</feature>
<keyword evidence="6 9" id="KW-1133">Transmembrane helix</keyword>
<dbReference type="InterPro" id="IPR051088">
    <property type="entry name" value="PTS_Sugar-EIIC/EIIB"/>
</dbReference>
<keyword evidence="4 8" id="KW-0762">Sugar transport</keyword>
<evidence type="ECO:0000256" key="5">
    <source>
        <dbReference type="ARBA" id="ARBA00022692"/>
    </source>
</evidence>
<feature type="transmembrane region" description="Helical" evidence="9">
    <location>
        <begin position="63"/>
        <end position="81"/>
    </location>
</feature>
<dbReference type="AlphaFoldDB" id="A0A0F4LLW7"/>
<keyword evidence="5 9" id="KW-0812">Transmembrane</keyword>
<dbReference type="EMBL" id="JXBY01000001">
    <property type="protein sequence ID" value="KJY59308.1"/>
    <property type="molecule type" value="Genomic_DNA"/>
</dbReference>
<dbReference type="GO" id="GO:1902815">
    <property type="term" value="P:N,N'-diacetylchitobiose import"/>
    <property type="evidence" value="ECO:0007669"/>
    <property type="project" value="TreeGrafter"/>
</dbReference>
<dbReference type="RefSeq" id="WP_045927301.1">
    <property type="nucleotide sequence ID" value="NZ_JBHSZS010000027.1"/>
</dbReference>
<dbReference type="Pfam" id="PF02378">
    <property type="entry name" value="PTS_EIIC"/>
    <property type="match status" value="1"/>
</dbReference>
<feature type="transmembrane region" description="Helical" evidence="9">
    <location>
        <begin position="126"/>
        <end position="149"/>
    </location>
</feature>
<evidence type="ECO:0000259" key="10">
    <source>
        <dbReference type="PROSITE" id="PS51105"/>
    </source>
</evidence>
<comment type="subcellular location">
    <subcellularLocation>
        <location evidence="1">Cell membrane</location>
        <topology evidence="1">Multi-pass membrane protein</topology>
    </subcellularLocation>
</comment>
<evidence type="ECO:0000256" key="7">
    <source>
        <dbReference type="ARBA" id="ARBA00023136"/>
    </source>
</evidence>
<evidence type="ECO:0000313" key="11">
    <source>
        <dbReference type="EMBL" id="KJY59308.1"/>
    </source>
</evidence>
<protein>
    <recommendedName>
        <fullName evidence="8">Permease IIC component</fullName>
    </recommendedName>
</protein>
<feature type="domain" description="PTS EIIC type-3" evidence="10">
    <location>
        <begin position="8"/>
        <end position="395"/>
    </location>
</feature>
<keyword evidence="2 8" id="KW-0813">Transport</keyword>
<dbReference type="Proteomes" id="UP000033533">
    <property type="component" value="Unassembled WGS sequence"/>
</dbReference>
<dbReference type="InterPro" id="IPR003352">
    <property type="entry name" value="PTS_EIIC"/>
</dbReference>
<dbReference type="PROSITE" id="PS51105">
    <property type="entry name" value="PTS_EIIC_TYPE_3"/>
    <property type="match status" value="1"/>
</dbReference>
<feature type="transmembrane region" description="Helical" evidence="9">
    <location>
        <begin position="93"/>
        <end position="114"/>
    </location>
</feature>
<dbReference type="InterPro" id="IPR004796">
    <property type="entry name" value="PTS_IIC_cello"/>
</dbReference>
<evidence type="ECO:0000256" key="2">
    <source>
        <dbReference type="ARBA" id="ARBA00022448"/>
    </source>
</evidence>
<dbReference type="OrthoDB" id="1641940at2"/>
<dbReference type="PATRIC" id="fig|1218493.3.peg.66"/>
<evidence type="ECO:0000256" key="9">
    <source>
        <dbReference type="SAM" id="Phobius"/>
    </source>
</evidence>
<comment type="caution">
    <text evidence="11">The sequence shown here is derived from an EMBL/GenBank/DDBJ whole genome shotgun (WGS) entry which is preliminary data.</text>
</comment>
<feature type="transmembrane region" description="Helical" evidence="9">
    <location>
        <begin position="35"/>
        <end position="51"/>
    </location>
</feature>
<feature type="transmembrane region" description="Helical" evidence="9">
    <location>
        <begin position="209"/>
        <end position="229"/>
    </location>
</feature>
<dbReference type="InterPro" id="IPR004501">
    <property type="entry name" value="PTS_EIIC_3"/>
</dbReference>
<feature type="transmembrane region" description="Helical" evidence="9">
    <location>
        <begin position="378"/>
        <end position="396"/>
    </location>
</feature>
<dbReference type="PANTHER" id="PTHR33989">
    <property type="match status" value="1"/>
</dbReference>
<organism evidence="11 12">
    <name type="scientific">Lactobacillus kullabergensis</name>
    <dbReference type="NCBI Taxonomy" id="1218493"/>
    <lineage>
        <taxon>Bacteria</taxon>
        <taxon>Bacillati</taxon>
        <taxon>Bacillota</taxon>
        <taxon>Bacilli</taxon>
        <taxon>Lactobacillales</taxon>
        <taxon>Lactobacillaceae</taxon>
        <taxon>Lactobacillus</taxon>
    </lineage>
</organism>
<evidence type="ECO:0000256" key="4">
    <source>
        <dbReference type="ARBA" id="ARBA00022597"/>
    </source>
</evidence>
<dbReference type="GO" id="GO:0008982">
    <property type="term" value="F:protein-N(PI)-phosphohistidine-sugar phosphotransferase activity"/>
    <property type="evidence" value="ECO:0007669"/>
    <property type="project" value="UniProtKB-UniRule"/>
</dbReference>
<feature type="transmembrane region" description="Helical" evidence="9">
    <location>
        <begin position="265"/>
        <end position="290"/>
    </location>
</feature>
<evidence type="ECO:0000313" key="12">
    <source>
        <dbReference type="Proteomes" id="UP000033533"/>
    </source>
</evidence>
<evidence type="ECO:0000256" key="3">
    <source>
        <dbReference type="ARBA" id="ARBA00022475"/>
    </source>
</evidence>
<proteinExistence type="predicted"/>
<evidence type="ECO:0000256" key="6">
    <source>
        <dbReference type="ARBA" id="ARBA00022989"/>
    </source>
</evidence>
<dbReference type="PANTHER" id="PTHR33989:SF4">
    <property type="entry name" value="PTS SYSTEM N,N'-DIACETYLCHITOBIOSE-SPECIFIC EIIC COMPONENT"/>
    <property type="match status" value="1"/>
</dbReference>
<reference evidence="11 12" key="1">
    <citation type="submission" date="2014-12" db="EMBL/GenBank/DDBJ databases">
        <title>Comparative genomics of the lactic acid bacteria isolated from the honey bee gut.</title>
        <authorList>
            <person name="Ellegaard K.M."/>
            <person name="Tamarit D."/>
            <person name="Javelind E."/>
            <person name="Olofsson T."/>
            <person name="Andersson S.G."/>
            <person name="Vasquez A."/>
        </authorList>
    </citation>
    <scope>NUCLEOTIDE SEQUENCE [LARGE SCALE GENOMIC DNA]</scope>
    <source>
        <strain evidence="11 12">Biut2</strain>
    </source>
</reference>
<evidence type="ECO:0000256" key="1">
    <source>
        <dbReference type="ARBA" id="ARBA00004651"/>
    </source>
</evidence>
<gene>
    <name evidence="11" type="ORF">JF76_00630</name>
</gene>
<feature type="transmembrane region" description="Helical" evidence="9">
    <location>
        <begin position="169"/>
        <end position="189"/>
    </location>
</feature>
<comment type="function">
    <text evidence="8">The phosphoenolpyruvate-dependent sugar phosphotransferase system (PTS), a major carbohydrate active -transport system, catalyzes the phosphorylation of incoming sugar substrates concomitant with their translocation across the cell membrane.</text>
</comment>
<dbReference type="GO" id="GO:0009401">
    <property type="term" value="P:phosphoenolpyruvate-dependent sugar phosphotransferase system"/>
    <property type="evidence" value="ECO:0007669"/>
    <property type="project" value="InterPro"/>
</dbReference>
<dbReference type="HOGENOM" id="CLU_029688_1_1_9"/>
<feature type="transmembrane region" description="Helical" evidence="9">
    <location>
        <begin position="235"/>
        <end position="253"/>
    </location>
</feature>
<name>A0A0F4LLW7_9LACO</name>
<sequence length="412" mass="45745">MNNIIDWLSNKAAPSMKKFVNKPWVATIADSMQKIIPFILAGSLIFLYNVFRSYIPALPDLSNISNFTFGMLGILISYLIASEAMEKLNHPQYLQTAGLTAITVFLIAISPKITSKGIFSVEFSRFGATGLFVGMLTGLIVALIFHLWSKLHLLENSSVPDFVVGWINTIIPILMNVILFSVIVFVYYIDPFKLINLIFSPLQSFGQTLPGFLLLSLIPTFLYTLGISAWSFNAVSTPIFMAGITANIAAVAAGKPATNISTSEVMYTSALITMGGLGATLALNVLMLFAKSTRLKSIGRICIIPSIFNINEPIMFSTPVVMTPILMIPTWINAITGPIIIWIVMRLHWLNIPSKMIQIGQIPAPFSSVIITEDLRAVIWYVVLFIVYLATWYPFFKVYDHQLVEEESHQES</sequence>
<keyword evidence="7 8" id="KW-0472">Membrane</keyword>
<keyword evidence="3 8" id="KW-1003">Cell membrane</keyword>
<dbReference type="PIRSF" id="PIRSF006351">
    <property type="entry name" value="PTS_EIIC-Cellobiose"/>
    <property type="match status" value="1"/>
</dbReference>